<feature type="domain" description="GST N-terminal" evidence="1">
    <location>
        <begin position="1"/>
        <end position="81"/>
    </location>
</feature>
<protein>
    <recommendedName>
        <fullName evidence="1">GST N-terminal domain-containing protein</fullName>
    </recommendedName>
</protein>
<dbReference type="InterPro" id="IPR036249">
    <property type="entry name" value="Thioredoxin-like_sf"/>
</dbReference>
<evidence type="ECO:0000313" key="2">
    <source>
        <dbReference type="EMBL" id="TRM68087.1"/>
    </source>
</evidence>
<dbReference type="PROSITE" id="PS50404">
    <property type="entry name" value="GST_NTER"/>
    <property type="match status" value="1"/>
</dbReference>
<dbReference type="CDD" id="cd00299">
    <property type="entry name" value="GST_C_family"/>
    <property type="match status" value="1"/>
</dbReference>
<dbReference type="EMBL" id="VDMD01000002">
    <property type="protein sequence ID" value="TRM68087.1"/>
    <property type="molecule type" value="Genomic_DNA"/>
</dbReference>
<dbReference type="SUPFAM" id="SSF47616">
    <property type="entry name" value="GST C-terminal domain-like"/>
    <property type="match status" value="1"/>
</dbReference>
<dbReference type="STRING" id="97359.A0A550CTG6"/>
<dbReference type="Gene3D" id="1.20.1050.10">
    <property type="match status" value="1"/>
</dbReference>
<name>A0A550CTG6_9AGAR</name>
<dbReference type="InterPro" id="IPR058268">
    <property type="entry name" value="DUF7962"/>
</dbReference>
<dbReference type="InterPro" id="IPR036282">
    <property type="entry name" value="Glutathione-S-Trfase_C_sf"/>
</dbReference>
<comment type="caution">
    <text evidence="2">The sequence shown here is derived from an EMBL/GenBank/DDBJ whole genome shotgun (WGS) entry which is preliminary data.</text>
</comment>
<dbReference type="OrthoDB" id="202840at2759"/>
<dbReference type="Gene3D" id="3.40.30.110">
    <property type="match status" value="1"/>
</dbReference>
<dbReference type="AlphaFoldDB" id="A0A550CTG6"/>
<sequence length="313" mass="33984">MSVILYRYDGSPFGAKVESMLALKSLPAAHVNVSPILPRPEIFELLGVGYRRIPVLAIGRDLYCDSSLIASVLERRFPPSAGYGTLFPKRKDGGSVDTGLVKALAQFYADSALFPTAVPLLSWDKVPAAFLSDRSKTLVEQQLSDGRQWLFDTETPGLADLAVFFVLDWVRGFPGVGGELFDKVKFGRTVEWLDNLSAHLKGLKASLPKPEKVSGKEAAARIATASVETLAFDDKSRRAFPAFDETAAGLLGVKQGAVVSIVPEDNSRDYPTTGLLVGLNDEEYILEVKGEAGTCLCHFPRMRYAVVSKAAKL</sequence>
<dbReference type="InterPro" id="IPR004045">
    <property type="entry name" value="Glutathione_S-Trfase_N"/>
</dbReference>
<dbReference type="SUPFAM" id="SSF52833">
    <property type="entry name" value="Thioredoxin-like"/>
    <property type="match status" value="1"/>
</dbReference>
<organism evidence="2 3">
    <name type="scientific">Schizophyllum amplum</name>
    <dbReference type="NCBI Taxonomy" id="97359"/>
    <lineage>
        <taxon>Eukaryota</taxon>
        <taxon>Fungi</taxon>
        <taxon>Dikarya</taxon>
        <taxon>Basidiomycota</taxon>
        <taxon>Agaricomycotina</taxon>
        <taxon>Agaricomycetes</taxon>
        <taxon>Agaricomycetidae</taxon>
        <taxon>Agaricales</taxon>
        <taxon>Schizophyllaceae</taxon>
        <taxon>Schizophyllum</taxon>
    </lineage>
</organism>
<dbReference type="Pfam" id="PF13417">
    <property type="entry name" value="GST_N_3"/>
    <property type="match status" value="1"/>
</dbReference>
<reference evidence="2 3" key="1">
    <citation type="journal article" date="2019" name="New Phytol.">
        <title>Comparative genomics reveals unique wood-decay strategies and fruiting body development in the Schizophyllaceae.</title>
        <authorList>
            <person name="Almasi E."/>
            <person name="Sahu N."/>
            <person name="Krizsan K."/>
            <person name="Balint B."/>
            <person name="Kovacs G.M."/>
            <person name="Kiss B."/>
            <person name="Cseklye J."/>
            <person name="Drula E."/>
            <person name="Henrissat B."/>
            <person name="Nagy I."/>
            <person name="Chovatia M."/>
            <person name="Adam C."/>
            <person name="LaButti K."/>
            <person name="Lipzen A."/>
            <person name="Riley R."/>
            <person name="Grigoriev I.V."/>
            <person name="Nagy L.G."/>
        </authorList>
    </citation>
    <scope>NUCLEOTIDE SEQUENCE [LARGE SCALE GENOMIC DNA]</scope>
    <source>
        <strain evidence="2 3">NL-1724</strain>
    </source>
</reference>
<keyword evidence="3" id="KW-1185">Reference proteome</keyword>
<accession>A0A550CTG6</accession>
<evidence type="ECO:0000259" key="1">
    <source>
        <dbReference type="PROSITE" id="PS50404"/>
    </source>
</evidence>
<gene>
    <name evidence="2" type="ORF">BD626DRAFT_545308</name>
</gene>
<evidence type="ECO:0000313" key="3">
    <source>
        <dbReference type="Proteomes" id="UP000320762"/>
    </source>
</evidence>
<proteinExistence type="predicted"/>
<dbReference type="Pfam" id="PF25907">
    <property type="entry name" value="DUF7962"/>
    <property type="match status" value="1"/>
</dbReference>
<dbReference type="Proteomes" id="UP000320762">
    <property type="component" value="Unassembled WGS sequence"/>
</dbReference>